<evidence type="ECO:0000256" key="9">
    <source>
        <dbReference type="ARBA" id="ARBA00029986"/>
    </source>
</evidence>
<evidence type="ECO:0000256" key="3">
    <source>
        <dbReference type="ARBA" id="ARBA00013194"/>
    </source>
</evidence>
<organism evidence="14">
    <name type="scientific">Pseudothermotoga hypogea</name>
    <dbReference type="NCBI Taxonomy" id="57487"/>
    <lineage>
        <taxon>Bacteria</taxon>
        <taxon>Thermotogati</taxon>
        <taxon>Thermotogota</taxon>
        <taxon>Thermotogae</taxon>
        <taxon>Thermotogales</taxon>
        <taxon>Thermotogaceae</taxon>
        <taxon>Pseudothermotoga</taxon>
    </lineage>
</organism>
<dbReference type="Pfam" id="PF05697">
    <property type="entry name" value="Trigger_N"/>
    <property type="match status" value="1"/>
</dbReference>
<dbReference type="EMBL" id="DTKQ01000054">
    <property type="protein sequence ID" value="HGZ80185.1"/>
    <property type="molecule type" value="Genomic_DNA"/>
</dbReference>
<evidence type="ECO:0000256" key="11">
    <source>
        <dbReference type="SAM" id="Coils"/>
    </source>
</evidence>
<dbReference type="InterPro" id="IPR027304">
    <property type="entry name" value="Trigger_fact/SurA_dom_sf"/>
</dbReference>
<comment type="subcellular location">
    <subcellularLocation>
        <location evidence="10">Cytoplasm</location>
    </subcellularLocation>
    <text evidence="10">About half TF is bound to the ribosome near the polypeptide exit tunnel while the other half is free in the cytoplasm.</text>
</comment>
<dbReference type="GO" id="GO:0005737">
    <property type="term" value="C:cytoplasm"/>
    <property type="evidence" value="ECO:0007669"/>
    <property type="project" value="UniProtKB-SubCell"/>
</dbReference>
<dbReference type="InterPro" id="IPR008880">
    <property type="entry name" value="Trigger_fac_C"/>
</dbReference>
<evidence type="ECO:0000256" key="1">
    <source>
        <dbReference type="ARBA" id="ARBA00000971"/>
    </source>
</evidence>
<evidence type="ECO:0000256" key="2">
    <source>
        <dbReference type="ARBA" id="ARBA00005464"/>
    </source>
</evidence>
<sequence>MERNVVNVDENVVTYEYLFNDEEKRAAESVALKKIARDVEVPGFRKGKVPEFILRARFPETLKAETLEELMSKVLEDLKQEDIILPVYPIDIDLKTNGARLVVEVHRRPEVQLKPFEEFELKRIDKLSVLSKYVEDKLKELQEQHAIVQPKEGPAEYEDLVRVKMTISTNDKVLVDSKEIEYVLHKDDDRPIVTELIGKKAGEVVEFEKTFEDGKTYHYKIEILQINSRTLPIVSDEFAKMVNSQYETLQQLREAIEKEASEMYDRDIKHFLRDQAIDVLIRTSELKISDKTLERLANRALEEIKSNRGEYERLLKEYDNDEEKAFEAIKRYYLQDLKAEYAIAEALRQNNIEVSDEEIMAQAEKLALAWGISVERAKSLLKNRRDIYEEVRGELIKEKIADRILEKCKIFDVKPEEVNTNESGTDRAADTDGD</sequence>
<comment type="catalytic activity">
    <reaction evidence="1 10">
        <text>[protein]-peptidylproline (omega=180) = [protein]-peptidylproline (omega=0)</text>
        <dbReference type="Rhea" id="RHEA:16237"/>
        <dbReference type="Rhea" id="RHEA-COMP:10747"/>
        <dbReference type="Rhea" id="RHEA-COMP:10748"/>
        <dbReference type="ChEBI" id="CHEBI:83833"/>
        <dbReference type="ChEBI" id="CHEBI:83834"/>
        <dbReference type="EC" id="5.2.1.8"/>
    </reaction>
</comment>
<dbReference type="InterPro" id="IPR005215">
    <property type="entry name" value="Trig_fac"/>
</dbReference>
<dbReference type="PIRSF" id="PIRSF003095">
    <property type="entry name" value="Trigger_factor"/>
    <property type="match status" value="1"/>
</dbReference>
<feature type="domain" description="Trigger factor ribosome-binding bacterial" evidence="12">
    <location>
        <begin position="1"/>
        <end position="141"/>
    </location>
</feature>
<dbReference type="GO" id="GO:0003677">
    <property type="term" value="F:DNA binding"/>
    <property type="evidence" value="ECO:0007669"/>
    <property type="project" value="InterPro"/>
</dbReference>
<dbReference type="SUPFAM" id="SSF102735">
    <property type="entry name" value="Trigger factor ribosome-binding domain"/>
    <property type="match status" value="1"/>
</dbReference>
<protein>
    <recommendedName>
        <fullName evidence="4 10">Trigger factor</fullName>
        <shortName evidence="10">TF</shortName>
        <ecNumber evidence="3 10">5.2.1.8</ecNumber>
    </recommendedName>
    <alternativeName>
        <fullName evidence="9 10">PPIase</fullName>
    </alternativeName>
</protein>
<feature type="coiled-coil region" evidence="11">
    <location>
        <begin position="239"/>
        <end position="266"/>
    </location>
</feature>
<dbReference type="SUPFAM" id="SSF54534">
    <property type="entry name" value="FKBP-like"/>
    <property type="match status" value="1"/>
</dbReference>
<dbReference type="GO" id="GO:0003755">
    <property type="term" value="F:peptidyl-prolyl cis-trans isomerase activity"/>
    <property type="evidence" value="ECO:0007669"/>
    <property type="project" value="UniProtKB-UniRule"/>
</dbReference>
<reference evidence="14" key="1">
    <citation type="journal article" date="2020" name="mSystems">
        <title>Genome- and Community-Level Interaction Insights into Carbon Utilization and Element Cycling Functions of Hydrothermarchaeota in Hydrothermal Sediment.</title>
        <authorList>
            <person name="Zhou Z."/>
            <person name="Liu Y."/>
            <person name="Xu W."/>
            <person name="Pan J."/>
            <person name="Luo Z.H."/>
            <person name="Li M."/>
        </authorList>
    </citation>
    <scope>NUCLEOTIDE SEQUENCE [LARGE SCALE GENOMIC DNA]</scope>
    <source>
        <strain evidence="14">SpSt-86</strain>
    </source>
</reference>
<comment type="caution">
    <text evidence="14">The sequence shown here is derived from an EMBL/GenBank/DDBJ whole genome shotgun (WGS) entry which is preliminary data.</text>
</comment>
<dbReference type="GO" id="GO:0051301">
    <property type="term" value="P:cell division"/>
    <property type="evidence" value="ECO:0007669"/>
    <property type="project" value="UniProtKB-KW"/>
</dbReference>
<keyword evidence="10" id="KW-0132">Cell division</keyword>
<evidence type="ECO:0000313" key="14">
    <source>
        <dbReference type="EMBL" id="HGZ80185.1"/>
    </source>
</evidence>
<dbReference type="Gene3D" id="3.30.70.1050">
    <property type="entry name" value="Trigger factor ribosome-binding domain"/>
    <property type="match status" value="1"/>
</dbReference>
<accession>A0A832MQC6</accession>
<dbReference type="NCBIfam" id="TIGR00115">
    <property type="entry name" value="tig"/>
    <property type="match status" value="1"/>
</dbReference>
<keyword evidence="6 10" id="KW-0697">Rotamase</keyword>
<evidence type="ECO:0000256" key="7">
    <source>
        <dbReference type="ARBA" id="ARBA00023186"/>
    </source>
</evidence>
<dbReference type="InterPro" id="IPR037041">
    <property type="entry name" value="Trigger_fac_C_sf"/>
</dbReference>
<comment type="similarity">
    <text evidence="2 10">Belongs to the FKBP-type PPIase family. Tig subfamily.</text>
</comment>
<dbReference type="AlphaFoldDB" id="A0A832MQC6"/>
<dbReference type="EC" id="5.2.1.8" evidence="3 10"/>
<dbReference type="SUPFAM" id="SSF109998">
    <property type="entry name" value="Triger factor/SurA peptide-binding domain-like"/>
    <property type="match status" value="1"/>
</dbReference>
<dbReference type="HAMAP" id="MF_00303">
    <property type="entry name" value="Trigger_factor_Tig"/>
    <property type="match status" value="1"/>
</dbReference>
<proteinExistence type="inferred from homology"/>
<evidence type="ECO:0000256" key="10">
    <source>
        <dbReference type="HAMAP-Rule" id="MF_00303"/>
    </source>
</evidence>
<dbReference type="InterPro" id="IPR036611">
    <property type="entry name" value="Trigger_fac_ribosome-bd_sf"/>
</dbReference>
<keyword evidence="11" id="KW-0175">Coiled coil</keyword>
<dbReference type="Pfam" id="PF05698">
    <property type="entry name" value="Trigger_C"/>
    <property type="match status" value="1"/>
</dbReference>
<dbReference type="Gene3D" id="1.10.3120.10">
    <property type="entry name" value="Trigger factor, C-terminal domain"/>
    <property type="match status" value="1"/>
</dbReference>
<evidence type="ECO:0000256" key="5">
    <source>
        <dbReference type="ARBA" id="ARBA00022490"/>
    </source>
</evidence>
<evidence type="ECO:0000256" key="4">
    <source>
        <dbReference type="ARBA" id="ARBA00016902"/>
    </source>
</evidence>
<feature type="domain" description="Trigger factor C-terminal" evidence="13">
    <location>
        <begin position="248"/>
        <end position="406"/>
    </location>
</feature>
<keyword evidence="10" id="KW-0131">Cell cycle</keyword>
<comment type="domain">
    <text evidence="10">Consists of 3 domains; the N-terminus binds the ribosome, the middle domain has PPIase activity, while the C-terminus has intrinsic chaperone activity on its own.</text>
</comment>
<dbReference type="InterPro" id="IPR008881">
    <property type="entry name" value="Trigger_fac_ribosome-bd_bac"/>
</dbReference>
<evidence type="ECO:0000256" key="8">
    <source>
        <dbReference type="ARBA" id="ARBA00023235"/>
    </source>
</evidence>
<evidence type="ECO:0000256" key="6">
    <source>
        <dbReference type="ARBA" id="ARBA00023110"/>
    </source>
</evidence>
<comment type="function">
    <text evidence="10">Involved in protein export. Acts as a chaperone by maintaining the newly synthesized protein in an open conformation. Functions as a peptidyl-prolyl cis-trans isomerase.</text>
</comment>
<keyword evidence="8 10" id="KW-0413">Isomerase</keyword>
<keyword evidence="5 10" id="KW-0963">Cytoplasm</keyword>
<name>A0A832MQC6_9THEM</name>
<dbReference type="GO" id="GO:0015031">
    <property type="term" value="P:protein transport"/>
    <property type="evidence" value="ECO:0007669"/>
    <property type="project" value="UniProtKB-UniRule"/>
</dbReference>
<gene>
    <name evidence="10 14" type="primary">tig</name>
    <name evidence="14" type="ORF">ENW55_09425</name>
</gene>
<dbReference type="GO" id="GO:0006457">
    <property type="term" value="P:protein folding"/>
    <property type="evidence" value="ECO:0007669"/>
    <property type="project" value="UniProtKB-UniRule"/>
</dbReference>
<dbReference type="Gene3D" id="3.10.50.30">
    <property type="entry name" value="Transcription elongation factor, GreA/GreB, C-terminal domain"/>
    <property type="match status" value="1"/>
</dbReference>
<dbReference type="InterPro" id="IPR036953">
    <property type="entry name" value="GreA/GreB_C_sf"/>
</dbReference>
<evidence type="ECO:0000259" key="12">
    <source>
        <dbReference type="Pfam" id="PF05697"/>
    </source>
</evidence>
<feature type="coiled-coil region" evidence="11">
    <location>
        <begin position="297"/>
        <end position="324"/>
    </location>
</feature>
<evidence type="ECO:0000259" key="13">
    <source>
        <dbReference type="Pfam" id="PF05698"/>
    </source>
</evidence>
<dbReference type="GO" id="GO:0032784">
    <property type="term" value="P:regulation of DNA-templated transcription elongation"/>
    <property type="evidence" value="ECO:0007669"/>
    <property type="project" value="InterPro"/>
</dbReference>
<keyword evidence="7 10" id="KW-0143">Chaperone</keyword>